<dbReference type="Proteomes" id="UP000326198">
    <property type="component" value="Unassembled WGS sequence"/>
</dbReference>
<dbReference type="AlphaFoldDB" id="A0A5N7BAX6"/>
<dbReference type="EMBL" id="ML736201">
    <property type="protein sequence ID" value="KAE8378918.1"/>
    <property type="molecule type" value="Genomic_DNA"/>
</dbReference>
<organism evidence="2 3">
    <name type="scientific">Aspergillus bertholletiae</name>
    <dbReference type="NCBI Taxonomy" id="1226010"/>
    <lineage>
        <taxon>Eukaryota</taxon>
        <taxon>Fungi</taxon>
        <taxon>Dikarya</taxon>
        <taxon>Ascomycota</taxon>
        <taxon>Pezizomycotina</taxon>
        <taxon>Eurotiomycetes</taxon>
        <taxon>Eurotiomycetidae</taxon>
        <taxon>Eurotiales</taxon>
        <taxon>Aspergillaceae</taxon>
        <taxon>Aspergillus</taxon>
        <taxon>Aspergillus subgen. Circumdati</taxon>
    </lineage>
</organism>
<feature type="region of interest" description="Disordered" evidence="1">
    <location>
        <begin position="1"/>
        <end position="21"/>
    </location>
</feature>
<protein>
    <submittedName>
        <fullName evidence="2">Uncharacterized protein</fullName>
    </submittedName>
</protein>
<proteinExistence type="predicted"/>
<accession>A0A5N7BAX6</accession>
<evidence type="ECO:0000256" key="1">
    <source>
        <dbReference type="SAM" id="MobiDB-lite"/>
    </source>
</evidence>
<keyword evidence="3" id="KW-1185">Reference proteome</keyword>
<evidence type="ECO:0000313" key="2">
    <source>
        <dbReference type="EMBL" id="KAE8378918.1"/>
    </source>
</evidence>
<reference evidence="2 3" key="1">
    <citation type="submission" date="2019-04" db="EMBL/GenBank/DDBJ databases">
        <title>Friends and foes A comparative genomics studyof 23 Aspergillus species from section Flavi.</title>
        <authorList>
            <consortium name="DOE Joint Genome Institute"/>
            <person name="Kjaerbolling I."/>
            <person name="Vesth T."/>
            <person name="Frisvad J.C."/>
            <person name="Nybo J.L."/>
            <person name="Theobald S."/>
            <person name="Kildgaard S."/>
            <person name="Isbrandt T."/>
            <person name="Kuo A."/>
            <person name="Sato A."/>
            <person name="Lyhne E.K."/>
            <person name="Kogle M.E."/>
            <person name="Wiebenga A."/>
            <person name="Kun R.S."/>
            <person name="Lubbers R.J."/>
            <person name="Makela M.R."/>
            <person name="Barry K."/>
            <person name="Chovatia M."/>
            <person name="Clum A."/>
            <person name="Daum C."/>
            <person name="Haridas S."/>
            <person name="He G."/>
            <person name="LaButti K."/>
            <person name="Lipzen A."/>
            <person name="Mondo S."/>
            <person name="Riley R."/>
            <person name="Salamov A."/>
            <person name="Simmons B.A."/>
            <person name="Magnuson J.K."/>
            <person name="Henrissat B."/>
            <person name="Mortensen U.H."/>
            <person name="Larsen T.O."/>
            <person name="Devries R.P."/>
            <person name="Grigoriev I.V."/>
            <person name="Machida M."/>
            <person name="Baker S.E."/>
            <person name="Andersen M.R."/>
        </authorList>
    </citation>
    <scope>NUCLEOTIDE SEQUENCE [LARGE SCALE GENOMIC DNA]</scope>
    <source>
        <strain evidence="2 3">IBT 29228</strain>
    </source>
</reference>
<feature type="region of interest" description="Disordered" evidence="1">
    <location>
        <begin position="79"/>
        <end position="103"/>
    </location>
</feature>
<name>A0A5N7BAX6_9EURO</name>
<sequence>MPLHSYRIGSRGYRSPPAEEYADESPKSLALSAWNSILLDGLIPCDSTYMTTQSIWSLINPPPTCYHPLRDTYSTCSPIPTPRGGSEKTPGVPSGGTTQMTSSRRQLGLTRLSDQQTKNVTIVSVRCATVHVRQHAVPFRGTLGGTISVPSALSLGASDKQLLRARKEEQLGPSSK</sequence>
<evidence type="ECO:0000313" key="3">
    <source>
        <dbReference type="Proteomes" id="UP000326198"/>
    </source>
</evidence>
<gene>
    <name evidence="2" type="ORF">BDV26DRAFT_260542</name>
</gene>